<gene>
    <name evidence="2" type="ORF">ACAT0790_LOCUS7533</name>
</gene>
<dbReference type="EMBL" id="HBGE01012731">
    <property type="protein sequence ID" value="CAD9101335.1"/>
    <property type="molecule type" value="Transcribed_RNA"/>
</dbReference>
<proteinExistence type="predicted"/>
<feature type="chain" id="PRO_5030756735" evidence="1">
    <location>
        <begin position="18"/>
        <end position="217"/>
    </location>
</feature>
<name>A0A7S1PVG0_ALECA</name>
<keyword evidence="1" id="KW-0732">Signal</keyword>
<dbReference type="AlphaFoldDB" id="A0A7S1PVG0"/>
<accession>A0A7S1PVG0</accession>
<organism evidence="2">
    <name type="scientific">Alexandrium catenella</name>
    <name type="common">Red tide dinoflagellate</name>
    <name type="synonym">Gonyaulax catenella</name>
    <dbReference type="NCBI Taxonomy" id="2925"/>
    <lineage>
        <taxon>Eukaryota</taxon>
        <taxon>Sar</taxon>
        <taxon>Alveolata</taxon>
        <taxon>Dinophyceae</taxon>
        <taxon>Gonyaulacales</taxon>
        <taxon>Pyrocystaceae</taxon>
        <taxon>Alexandrium</taxon>
    </lineage>
</organism>
<evidence type="ECO:0000313" key="2">
    <source>
        <dbReference type="EMBL" id="CAD9101335.1"/>
    </source>
</evidence>
<feature type="signal peptide" evidence="1">
    <location>
        <begin position="1"/>
        <end position="17"/>
    </location>
</feature>
<protein>
    <submittedName>
        <fullName evidence="2">Uncharacterized protein</fullName>
    </submittedName>
</protein>
<evidence type="ECO:0000256" key="1">
    <source>
        <dbReference type="SAM" id="SignalP"/>
    </source>
</evidence>
<sequence>MAPRLLLLAVLPSLACGLRAPASGPHPASFGDIWQKSVGAVISDALEKSQADSQAATPKAKASDIVVKWNISAVEPESEVGVFWSHACHAKGKPEGNCSFVRTDKNPPGIRIKTSKPLDDKAHMSFTVDAKVLLVPYSMTVTCALCGEPCTVTPPLGPPQSMKMPDCPHPTDGFDILAEEIDLTLVPSFITVTMKTTTRLLRGDDSLIGMIVMETSL</sequence>
<reference evidence="2" key="1">
    <citation type="submission" date="2021-01" db="EMBL/GenBank/DDBJ databases">
        <authorList>
            <person name="Corre E."/>
            <person name="Pelletier E."/>
            <person name="Niang G."/>
            <person name="Scheremetjew M."/>
            <person name="Finn R."/>
            <person name="Kale V."/>
            <person name="Holt S."/>
            <person name="Cochrane G."/>
            <person name="Meng A."/>
            <person name="Brown T."/>
            <person name="Cohen L."/>
        </authorList>
    </citation>
    <scope>NUCLEOTIDE SEQUENCE</scope>
    <source>
        <strain evidence="2">OF101</strain>
    </source>
</reference>